<evidence type="ECO:0000256" key="1">
    <source>
        <dbReference type="SAM" id="MobiDB-lite"/>
    </source>
</evidence>
<dbReference type="KEGG" id="dpx:DAPPUDRAFT_258751"/>
<gene>
    <name evidence="2" type="ORF">DAPPUDRAFT_258751</name>
</gene>
<evidence type="ECO:0000313" key="2">
    <source>
        <dbReference type="EMBL" id="EFX69305.1"/>
    </source>
</evidence>
<dbReference type="AlphaFoldDB" id="E9HG02"/>
<feature type="compositionally biased region" description="Basic residues" evidence="1">
    <location>
        <begin position="51"/>
        <end position="69"/>
    </location>
</feature>
<protein>
    <submittedName>
        <fullName evidence="2">Uncharacterized protein</fullName>
    </submittedName>
</protein>
<dbReference type="EMBL" id="GL732638">
    <property type="protein sequence ID" value="EFX69305.1"/>
    <property type="molecule type" value="Genomic_DNA"/>
</dbReference>
<accession>E9HG02</accession>
<dbReference type="Proteomes" id="UP000000305">
    <property type="component" value="Unassembled WGS sequence"/>
</dbReference>
<feature type="region of interest" description="Disordered" evidence="1">
    <location>
        <begin position="1"/>
        <end position="78"/>
    </location>
</feature>
<dbReference type="HOGENOM" id="CLU_2212562_0_0_1"/>
<dbReference type="InParanoid" id="E9HG02"/>
<feature type="compositionally biased region" description="Acidic residues" evidence="1">
    <location>
        <begin position="1"/>
        <end position="20"/>
    </location>
</feature>
<organism evidence="2 3">
    <name type="scientific">Daphnia pulex</name>
    <name type="common">Water flea</name>
    <dbReference type="NCBI Taxonomy" id="6669"/>
    <lineage>
        <taxon>Eukaryota</taxon>
        <taxon>Metazoa</taxon>
        <taxon>Ecdysozoa</taxon>
        <taxon>Arthropoda</taxon>
        <taxon>Crustacea</taxon>
        <taxon>Branchiopoda</taxon>
        <taxon>Diplostraca</taxon>
        <taxon>Cladocera</taxon>
        <taxon>Anomopoda</taxon>
        <taxon>Daphniidae</taxon>
        <taxon>Daphnia</taxon>
    </lineage>
</organism>
<proteinExistence type="predicted"/>
<sequence length="108" mass="12405">MDDGDGDEEGVEDETENDDNSEVKGTNGLEEKVVEEQADFEINVAGSDNPKRKKNRKTKKGKQLKNSKRPKQDDKNNVDWAEKQFFSGDEEEKFCNRQCSAYHLENFT</sequence>
<reference evidence="2 3" key="1">
    <citation type="journal article" date="2011" name="Science">
        <title>The ecoresponsive genome of Daphnia pulex.</title>
        <authorList>
            <person name="Colbourne J.K."/>
            <person name="Pfrender M.E."/>
            <person name="Gilbert D."/>
            <person name="Thomas W.K."/>
            <person name="Tucker A."/>
            <person name="Oakley T.H."/>
            <person name="Tokishita S."/>
            <person name="Aerts A."/>
            <person name="Arnold G.J."/>
            <person name="Basu M.K."/>
            <person name="Bauer D.J."/>
            <person name="Caceres C.E."/>
            <person name="Carmel L."/>
            <person name="Casola C."/>
            <person name="Choi J.H."/>
            <person name="Detter J.C."/>
            <person name="Dong Q."/>
            <person name="Dusheyko S."/>
            <person name="Eads B.D."/>
            <person name="Frohlich T."/>
            <person name="Geiler-Samerotte K.A."/>
            <person name="Gerlach D."/>
            <person name="Hatcher P."/>
            <person name="Jogdeo S."/>
            <person name="Krijgsveld J."/>
            <person name="Kriventseva E.V."/>
            <person name="Kultz D."/>
            <person name="Laforsch C."/>
            <person name="Lindquist E."/>
            <person name="Lopez J."/>
            <person name="Manak J.R."/>
            <person name="Muller J."/>
            <person name="Pangilinan J."/>
            <person name="Patwardhan R.P."/>
            <person name="Pitluck S."/>
            <person name="Pritham E.J."/>
            <person name="Rechtsteiner A."/>
            <person name="Rho M."/>
            <person name="Rogozin I.B."/>
            <person name="Sakarya O."/>
            <person name="Salamov A."/>
            <person name="Schaack S."/>
            <person name="Shapiro H."/>
            <person name="Shiga Y."/>
            <person name="Skalitzky C."/>
            <person name="Smith Z."/>
            <person name="Souvorov A."/>
            <person name="Sung W."/>
            <person name="Tang Z."/>
            <person name="Tsuchiya D."/>
            <person name="Tu H."/>
            <person name="Vos H."/>
            <person name="Wang M."/>
            <person name="Wolf Y.I."/>
            <person name="Yamagata H."/>
            <person name="Yamada T."/>
            <person name="Ye Y."/>
            <person name="Shaw J.R."/>
            <person name="Andrews J."/>
            <person name="Crease T.J."/>
            <person name="Tang H."/>
            <person name="Lucas S.M."/>
            <person name="Robertson H.M."/>
            <person name="Bork P."/>
            <person name="Koonin E.V."/>
            <person name="Zdobnov E.M."/>
            <person name="Grigoriev I.V."/>
            <person name="Lynch M."/>
            <person name="Boore J.L."/>
        </authorList>
    </citation>
    <scope>NUCLEOTIDE SEQUENCE [LARGE SCALE GENOMIC DNA]</scope>
</reference>
<keyword evidence="3" id="KW-1185">Reference proteome</keyword>
<name>E9HG02_DAPPU</name>
<evidence type="ECO:0000313" key="3">
    <source>
        <dbReference type="Proteomes" id="UP000000305"/>
    </source>
</evidence>